<reference evidence="1" key="1">
    <citation type="submission" date="2020-05" db="EMBL/GenBank/DDBJ databases">
        <authorList>
            <person name="Chiriac C."/>
            <person name="Salcher M."/>
            <person name="Ghai R."/>
            <person name="Kavagutti S V."/>
        </authorList>
    </citation>
    <scope>NUCLEOTIDE SEQUENCE</scope>
</reference>
<organism evidence="1">
    <name type="scientific">uncultured Caudovirales phage</name>
    <dbReference type="NCBI Taxonomy" id="2100421"/>
    <lineage>
        <taxon>Viruses</taxon>
        <taxon>Duplodnaviria</taxon>
        <taxon>Heunggongvirae</taxon>
        <taxon>Uroviricota</taxon>
        <taxon>Caudoviricetes</taxon>
        <taxon>Peduoviridae</taxon>
        <taxon>Maltschvirus</taxon>
        <taxon>Maltschvirus maltsch</taxon>
    </lineage>
</organism>
<sequence>MDYSKLSTATLKALKAGQKLDYSTLPTEDLLVLRQMAKTSKPAGPSVIESGLRGAAQGASFGFADEITGGLEAAFTDKTYEQARDESRAAYEKAQEANPMAYLAGDVGGSLATSLVPGLGVAKGASTMARIGKAAALGGAAGLGYSDADTAAGLAGDTATGAALGGAFQGIGDKIVSPALDKVTDAKWLGRTLANVPEDVTEKYLKDPTKYADDVVKPLEVIKDEIDANSRRILGAREAAKESLGNVTDEYKTVLGDKVRELDNGYNAARSAVSEARGEFGRASRDLVNDLKSVKPGTEVVDKLTEAIELLSDQVSAGSAASFDALEREGVEVSRTRLVKLINDARKSLQIAENVPPMAGSPARKHYDQLTKTILDIRAKMPTSLKGGSVKRIIQDLDDTINYIETVGGRSARADAANSTIRGGLNQTLRNKSEAFAGTMDSVARKTDLLSKLNKGFGSKEQILNRIMELPSENAVYKRELLQKLADETGVKVDDLIKEYMQAQSLLRDPNSLQMAKEGLSEYQQMQKAKEALAGMPQTAYDRRLAATTDVEANTDLVQRMTGAQSDVLAAEEAYKNSFVSDAGSEPLIKRFLSGRKSIEDERLVQRIKPELADDIDALRVNTAFDKPDVAGSRRTLAGQAMGKLVGMGVGSAAGYEAGGEYGAGAGALAGFSLDRHAGKVFRQMLNGKVAADKVIAQLAPKLGKYAQPLMTAAQRSSRAFAATHFILAQRDPEYRKTIEGLDMDEAK</sequence>
<gene>
    <name evidence="1" type="ORF">UFOVP1351_26</name>
</gene>
<accession>A0A6J5S3Y6</accession>
<name>A0A6J5S3Y6_9CAUD</name>
<protein>
    <submittedName>
        <fullName evidence="1">Uncharacterized protein</fullName>
    </submittedName>
</protein>
<dbReference type="EMBL" id="LR797306">
    <property type="protein sequence ID" value="CAB4200140.1"/>
    <property type="molecule type" value="Genomic_DNA"/>
</dbReference>
<evidence type="ECO:0000313" key="1">
    <source>
        <dbReference type="EMBL" id="CAB4200140.1"/>
    </source>
</evidence>
<proteinExistence type="predicted"/>